<organism evidence="1 2">
    <name type="scientific">Listeria cornellensis FSL F6-0969</name>
    <dbReference type="NCBI Taxonomy" id="1265820"/>
    <lineage>
        <taxon>Bacteria</taxon>
        <taxon>Bacillati</taxon>
        <taxon>Bacillota</taxon>
        <taxon>Bacilli</taxon>
        <taxon>Bacillales</taxon>
        <taxon>Listeriaceae</taxon>
        <taxon>Listeria</taxon>
    </lineage>
</organism>
<dbReference type="OrthoDB" id="2635342at2"/>
<proteinExistence type="predicted"/>
<dbReference type="SUPFAM" id="SSF160631">
    <property type="entry name" value="SMI1/KNR4-like"/>
    <property type="match status" value="1"/>
</dbReference>
<evidence type="ECO:0008006" key="3">
    <source>
        <dbReference type="Google" id="ProtNLM"/>
    </source>
</evidence>
<comment type="caution">
    <text evidence="1">The sequence shown here is derived from an EMBL/GenBank/DDBJ whole genome shotgun (WGS) entry which is preliminary data.</text>
</comment>
<sequence length="147" mass="17408">MRNYDFIIENLEHKFYSVSSSSVQEAELELELAFPKELLEFYNEVGCGFIKGSKGNINRLMDPISVRDFRMKEYDYEFYPDIDLYDDLEDELIFFEVDETVLMSIKVTGEDISPIFYNETKIANSLYEFLQLMSKDDNYYLALTKQN</sequence>
<dbReference type="InterPro" id="IPR037883">
    <property type="entry name" value="Knr4/Smi1-like_sf"/>
</dbReference>
<evidence type="ECO:0000313" key="2">
    <source>
        <dbReference type="Proteomes" id="UP000019254"/>
    </source>
</evidence>
<accession>W7BRD0</accession>
<evidence type="ECO:0000313" key="1">
    <source>
        <dbReference type="EMBL" id="EUJ25781.1"/>
    </source>
</evidence>
<gene>
    <name evidence="1" type="ORF">PCORN_16205</name>
</gene>
<protein>
    <recommendedName>
        <fullName evidence="3">Knr4/Smi1-like domain-containing protein</fullName>
    </recommendedName>
</protein>
<dbReference type="EMBL" id="AODE01000036">
    <property type="protein sequence ID" value="EUJ25781.1"/>
    <property type="molecule type" value="Genomic_DNA"/>
</dbReference>
<keyword evidence="2" id="KW-1185">Reference proteome</keyword>
<dbReference type="Gene3D" id="3.40.1580.10">
    <property type="entry name" value="SMI1/KNR4-like"/>
    <property type="match status" value="1"/>
</dbReference>
<reference evidence="1 2" key="1">
    <citation type="journal article" date="2014" name="Int. J. Syst. Evol. Microbiol.">
        <title>Listeria floridensis sp. nov., Listeria aquatica sp. nov., Listeria cornellensis sp. nov., Listeria riparia sp. nov. and Listeria grandensis sp. nov., from agricultural and natural environments.</title>
        <authorList>
            <person name="den Bakker H.C."/>
            <person name="Warchocki S."/>
            <person name="Wright E.M."/>
            <person name="Allred A.F."/>
            <person name="Ahlstrom C."/>
            <person name="Manuel C.S."/>
            <person name="Stasiewicz M.J."/>
            <person name="Burrell A."/>
            <person name="Roof S."/>
            <person name="Strawn L."/>
            <person name="Fortes E.D."/>
            <person name="Nightingale K.K."/>
            <person name="Kephart D."/>
            <person name="Wiedmann M."/>
        </authorList>
    </citation>
    <scope>NUCLEOTIDE SEQUENCE [LARGE SCALE GENOMIC DNA]</scope>
    <source>
        <strain evidence="2">FSL F6-969</strain>
    </source>
</reference>
<dbReference type="STRING" id="1265820.PCORN_16205"/>
<dbReference type="RefSeq" id="WP_036081843.1">
    <property type="nucleotide sequence ID" value="NZ_AODE01000036.1"/>
</dbReference>
<name>W7BRD0_9LIST</name>
<dbReference type="AlphaFoldDB" id="W7BRD0"/>
<dbReference type="Pfam" id="PF14568">
    <property type="entry name" value="SUKH_6"/>
    <property type="match status" value="1"/>
</dbReference>
<dbReference type="PATRIC" id="fig|1265820.5.peg.3208"/>
<dbReference type="Proteomes" id="UP000019254">
    <property type="component" value="Unassembled WGS sequence"/>
</dbReference>